<evidence type="ECO:0000313" key="3">
    <source>
        <dbReference type="Proteomes" id="UP000812287"/>
    </source>
</evidence>
<feature type="region of interest" description="Disordered" evidence="1">
    <location>
        <begin position="83"/>
        <end position="119"/>
    </location>
</feature>
<dbReference type="AlphaFoldDB" id="A0A9P7VM61"/>
<gene>
    <name evidence="2" type="ORF">BT62DRAFT_936052</name>
</gene>
<sequence length="340" mass="37910">MKRSTIVSSLSSISSSVFSTFTRLTSSFAHRKSAKRNRKYAAASEDPHRPRGYTDTDPPPPPPPPPVNYLSQDLSAAEATCAHFPTSGNSSKKKLRTRGTATTTTKKQKQKQKQKPTFQIRDSRCLQEITDRLYVAFEEGAVPLDVPRCKAEWLKTPDGDKFTHIVKIMQGPGPGPRSDHYWDENTSTGVLELSLPPRDDPPYPYVHERQPLRAERKVFVNGRMSREREPGPGPGPTLAESKDKISGLSITQLTAARDFIYVALYYTKRRRVPGGNVLITVPQDCRADAISIMIVYLGYFSGSGIGKILRYLDRKEGINFVWRDVVSRYGLGALQVAVAI</sequence>
<protein>
    <submittedName>
        <fullName evidence="2">Uncharacterized protein</fullName>
    </submittedName>
</protein>
<name>A0A9P7VM61_9AGAR</name>
<reference evidence="2" key="1">
    <citation type="submission" date="2020-11" db="EMBL/GenBank/DDBJ databases">
        <title>Adaptations for nitrogen fixation in a non-lichenized fungal sporocarp promotes dispersal by wood-feeding termites.</title>
        <authorList>
            <consortium name="DOE Joint Genome Institute"/>
            <person name="Koch R.A."/>
            <person name="Yoon G."/>
            <person name="Arayal U."/>
            <person name="Lail K."/>
            <person name="Amirebrahimi M."/>
            <person name="Labutti K."/>
            <person name="Lipzen A."/>
            <person name="Riley R."/>
            <person name="Barry K."/>
            <person name="Henrissat B."/>
            <person name="Grigoriev I.V."/>
            <person name="Herr J.R."/>
            <person name="Aime M.C."/>
        </authorList>
    </citation>
    <scope>NUCLEOTIDE SEQUENCE</scope>
    <source>
        <strain evidence="2">MCA 3950</strain>
    </source>
</reference>
<dbReference type="RefSeq" id="XP_043035996.1">
    <property type="nucleotide sequence ID" value="XM_043187057.1"/>
</dbReference>
<accession>A0A9P7VM61</accession>
<feature type="compositionally biased region" description="Pro residues" evidence="1">
    <location>
        <begin position="57"/>
        <end position="67"/>
    </location>
</feature>
<dbReference type="GeneID" id="66109354"/>
<comment type="caution">
    <text evidence="2">The sequence shown here is derived from an EMBL/GenBank/DDBJ whole genome shotgun (WGS) entry which is preliminary data.</text>
</comment>
<evidence type="ECO:0000256" key="1">
    <source>
        <dbReference type="SAM" id="MobiDB-lite"/>
    </source>
</evidence>
<dbReference type="OrthoDB" id="2913041at2759"/>
<evidence type="ECO:0000313" key="2">
    <source>
        <dbReference type="EMBL" id="KAG7442496.1"/>
    </source>
</evidence>
<organism evidence="2 3">
    <name type="scientific">Guyanagaster necrorhizus</name>
    <dbReference type="NCBI Taxonomy" id="856835"/>
    <lineage>
        <taxon>Eukaryota</taxon>
        <taxon>Fungi</taxon>
        <taxon>Dikarya</taxon>
        <taxon>Basidiomycota</taxon>
        <taxon>Agaricomycotina</taxon>
        <taxon>Agaricomycetes</taxon>
        <taxon>Agaricomycetidae</taxon>
        <taxon>Agaricales</taxon>
        <taxon>Marasmiineae</taxon>
        <taxon>Physalacriaceae</taxon>
        <taxon>Guyanagaster</taxon>
    </lineage>
</organism>
<feature type="compositionally biased region" description="Basic and acidic residues" evidence="1">
    <location>
        <begin position="45"/>
        <end position="54"/>
    </location>
</feature>
<keyword evidence="3" id="KW-1185">Reference proteome</keyword>
<dbReference type="Proteomes" id="UP000812287">
    <property type="component" value="Unassembled WGS sequence"/>
</dbReference>
<feature type="compositionally biased region" description="Basic residues" evidence="1">
    <location>
        <begin position="29"/>
        <end position="39"/>
    </location>
</feature>
<dbReference type="EMBL" id="MU250551">
    <property type="protein sequence ID" value="KAG7442496.1"/>
    <property type="molecule type" value="Genomic_DNA"/>
</dbReference>
<proteinExistence type="predicted"/>
<feature type="region of interest" description="Disordered" evidence="1">
    <location>
        <begin position="26"/>
        <end position="70"/>
    </location>
</feature>